<evidence type="ECO:0000313" key="16">
    <source>
        <dbReference type="EMBL" id="KQL57363.1"/>
    </source>
</evidence>
<dbReference type="GO" id="GO:0000156">
    <property type="term" value="F:phosphorelay response regulator activity"/>
    <property type="evidence" value="ECO:0007669"/>
    <property type="project" value="TreeGrafter"/>
</dbReference>
<evidence type="ECO:0000256" key="10">
    <source>
        <dbReference type="ARBA" id="ARBA00022840"/>
    </source>
</evidence>
<keyword evidence="4" id="KW-1003">Cell membrane</keyword>
<evidence type="ECO:0000256" key="5">
    <source>
        <dbReference type="ARBA" id="ARBA00022553"/>
    </source>
</evidence>
<dbReference type="PROSITE" id="PS50109">
    <property type="entry name" value="HIS_KIN"/>
    <property type="match status" value="1"/>
</dbReference>
<dbReference type="InterPro" id="IPR003594">
    <property type="entry name" value="HATPase_dom"/>
</dbReference>
<dbReference type="SUPFAM" id="SSF55785">
    <property type="entry name" value="PYP-like sensor domain (PAS domain)"/>
    <property type="match status" value="1"/>
</dbReference>
<evidence type="ECO:0000313" key="17">
    <source>
        <dbReference type="Proteomes" id="UP000051061"/>
    </source>
</evidence>
<dbReference type="GO" id="GO:0006355">
    <property type="term" value="P:regulation of DNA-templated transcription"/>
    <property type="evidence" value="ECO:0007669"/>
    <property type="project" value="InterPro"/>
</dbReference>
<dbReference type="Pfam" id="PF17203">
    <property type="entry name" value="sCache_3_2"/>
    <property type="match status" value="1"/>
</dbReference>
<evidence type="ECO:0000256" key="9">
    <source>
        <dbReference type="ARBA" id="ARBA00022777"/>
    </source>
</evidence>
<keyword evidence="8" id="KW-0547">Nucleotide-binding</keyword>
<evidence type="ECO:0000256" key="14">
    <source>
        <dbReference type="SAM" id="Phobius"/>
    </source>
</evidence>
<keyword evidence="12" id="KW-0902">Two-component regulatory system</keyword>
<keyword evidence="9 16" id="KW-0418">Kinase</keyword>
<keyword evidence="10" id="KW-0067">ATP-binding</keyword>
<dbReference type="InterPro" id="IPR005467">
    <property type="entry name" value="His_kinase_dom"/>
</dbReference>
<dbReference type="Gene3D" id="3.30.565.10">
    <property type="entry name" value="Histidine kinase-like ATPase, C-terminal domain"/>
    <property type="match status" value="1"/>
</dbReference>
<dbReference type="PRINTS" id="PR00344">
    <property type="entry name" value="BCTRLSENSOR"/>
</dbReference>
<dbReference type="GO" id="GO:0000155">
    <property type="term" value="F:phosphorelay sensor kinase activity"/>
    <property type="evidence" value="ECO:0007669"/>
    <property type="project" value="InterPro"/>
</dbReference>
<evidence type="ECO:0000259" key="15">
    <source>
        <dbReference type="PROSITE" id="PS50109"/>
    </source>
</evidence>
<evidence type="ECO:0000256" key="7">
    <source>
        <dbReference type="ARBA" id="ARBA00022692"/>
    </source>
</evidence>
<dbReference type="InterPro" id="IPR050351">
    <property type="entry name" value="BphY/WalK/GraS-like"/>
</dbReference>
<evidence type="ECO:0000256" key="6">
    <source>
        <dbReference type="ARBA" id="ARBA00022679"/>
    </source>
</evidence>
<evidence type="ECO:0000256" key="3">
    <source>
        <dbReference type="ARBA" id="ARBA00012438"/>
    </source>
</evidence>
<keyword evidence="6" id="KW-0808">Transferase</keyword>
<gene>
    <name evidence="16" type="ORF">AN965_07590</name>
</gene>
<dbReference type="Pfam" id="PF00989">
    <property type="entry name" value="PAS"/>
    <property type="match status" value="1"/>
</dbReference>
<dbReference type="GO" id="GO:0005886">
    <property type="term" value="C:plasma membrane"/>
    <property type="evidence" value="ECO:0007669"/>
    <property type="project" value="UniProtKB-SubCell"/>
</dbReference>
<organism evidence="16 17">
    <name type="scientific">Alkalicoccobacillus plakortidis</name>
    <dbReference type="NCBI Taxonomy" id="444060"/>
    <lineage>
        <taxon>Bacteria</taxon>
        <taxon>Bacillati</taxon>
        <taxon>Bacillota</taxon>
        <taxon>Bacilli</taxon>
        <taxon>Bacillales</taxon>
        <taxon>Bacillaceae</taxon>
        <taxon>Alkalicoccobacillus</taxon>
    </lineage>
</organism>
<evidence type="ECO:0000256" key="8">
    <source>
        <dbReference type="ARBA" id="ARBA00022741"/>
    </source>
</evidence>
<evidence type="ECO:0000256" key="2">
    <source>
        <dbReference type="ARBA" id="ARBA00004651"/>
    </source>
</evidence>
<dbReference type="SUPFAM" id="SSF103190">
    <property type="entry name" value="Sensory domain-like"/>
    <property type="match status" value="1"/>
</dbReference>
<evidence type="ECO:0000256" key="4">
    <source>
        <dbReference type="ARBA" id="ARBA00022475"/>
    </source>
</evidence>
<reference evidence="16 17" key="1">
    <citation type="submission" date="2015-09" db="EMBL/GenBank/DDBJ databases">
        <title>Genome sequencing project for genomic taxonomy and phylogenomics of Bacillus-like bacteria.</title>
        <authorList>
            <person name="Liu B."/>
            <person name="Wang J."/>
            <person name="Zhu Y."/>
            <person name="Liu G."/>
            <person name="Chen Q."/>
            <person name="Chen Z."/>
            <person name="Lan J."/>
            <person name="Che J."/>
            <person name="Ge C."/>
            <person name="Shi H."/>
            <person name="Pan Z."/>
            <person name="Liu X."/>
        </authorList>
    </citation>
    <scope>NUCLEOTIDE SEQUENCE [LARGE SCALE GENOMIC DNA]</scope>
    <source>
        <strain evidence="16 17">DSM 19153</strain>
    </source>
</reference>
<dbReference type="AlphaFoldDB" id="A0A9D5DNI6"/>
<comment type="catalytic activity">
    <reaction evidence="1">
        <text>ATP + protein L-histidine = ADP + protein N-phospho-L-histidine.</text>
        <dbReference type="EC" id="2.7.13.3"/>
    </reaction>
</comment>
<dbReference type="Gene3D" id="3.30.450.20">
    <property type="entry name" value="PAS domain"/>
    <property type="match status" value="2"/>
</dbReference>
<name>A0A9D5DNI6_9BACI</name>
<dbReference type="SMART" id="SM00387">
    <property type="entry name" value="HATPase_c"/>
    <property type="match status" value="1"/>
</dbReference>
<dbReference type="EMBL" id="LJJD01000015">
    <property type="protein sequence ID" value="KQL57363.1"/>
    <property type="molecule type" value="Genomic_DNA"/>
</dbReference>
<keyword evidence="13 14" id="KW-0472">Membrane</keyword>
<feature type="domain" description="Histidine kinase" evidence="15">
    <location>
        <begin position="336"/>
        <end position="526"/>
    </location>
</feature>
<dbReference type="EC" id="2.7.13.3" evidence="3"/>
<evidence type="ECO:0000256" key="11">
    <source>
        <dbReference type="ARBA" id="ARBA00022989"/>
    </source>
</evidence>
<dbReference type="PANTHER" id="PTHR42878">
    <property type="entry name" value="TWO-COMPONENT HISTIDINE KINASE"/>
    <property type="match status" value="1"/>
</dbReference>
<dbReference type="InterPro" id="IPR004358">
    <property type="entry name" value="Sig_transdc_His_kin-like_C"/>
</dbReference>
<proteinExistence type="predicted"/>
<dbReference type="PANTHER" id="PTHR42878:SF7">
    <property type="entry name" value="SENSOR HISTIDINE KINASE GLRK"/>
    <property type="match status" value="1"/>
</dbReference>
<feature type="transmembrane region" description="Helical" evidence="14">
    <location>
        <begin position="170"/>
        <end position="192"/>
    </location>
</feature>
<accession>A0A9D5DNI6</accession>
<keyword evidence="7 14" id="KW-0812">Transmembrane</keyword>
<dbReference type="InterPro" id="IPR029151">
    <property type="entry name" value="Sensor-like_sf"/>
</dbReference>
<dbReference type="InterPro" id="IPR033463">
    <property type="entry name" value="sCache_3"/>
</dbReference>
<dbReference type="InterPro" id="IPR013767">
    <property type="entry name" value="PAS_fold"/>
</dbReference>
<dbReference type="GO" id="GO:0030295">
    <property type="term" value="F:protein kinase activator activity"/>
    <property type="evidence" value="ECO:0007669"/>
    <property type="project" value="TreeGrafter"/>
</dbReference>
<sequence>MKKEPLTLRTQTMLLSASIVLVALLLFGLFSAFQQASLTREQLADKVRISASHLQDHPVVVSALEAGQTTDELIQLVEAIREENEFLYIVVMDTDQKRYTHPVKGRIGEMFVGGDADLVFEGESYISEAVGSLGPSVRAFEPVYSQAGVLIGAVSVGISTDAINEAETQAILTSLAGAIGSLLIGMIGAYFLSNRIKKQLHGLEPQQIARLVNEREAILEAAGEGVIAINEEGKIIAINGAAITFLKATSHGDSVEGKKVHEVWPELKLEEVMNQREASYDVVYQRSDLEAVVTKVPIFYQDLCIGALATFREKNQLDDIMKRLSGVETYAKSLRSETHEFMNKLHIISAMVETESYSELQDYIENLSLRYQQKKNSQLPDEIGKLVSDKSLAQFLARKTSVLEEQSINVLFQSGTPWPKLSSELIDAWITIIGNTMDNAAEASLNQRETYIIVTIKQVGGVLRYVIEDNGKGFSPNQERQSTKSGDHGYGLENVRKEVSRFHGTIDLLSREGKGTIITIHIPLGT</sequence>
<dbReference type="Proteomes" id="UP000051061">
    <property type="component" value="Unassembled WGS sequence"/>
</dbReference>
<dbReference type="InterPro" id="IPR036890">
    <property type="entry name" value="HATPase_C_sf"/>
</dbReference>
<dbReference type="Gene3D" id="1.10.287.130">
    <property type="match status" value="1"/>
</dbReference>
<dbReference type="GO" id="GO:0007234">
    <property type="term" value="P:osmosensory signaling via phosphorelay pathway"/>
    <property type="evidence" value="ECO:0007669"/>
    <property type="project" value="TreeGrafter"/>
</dbReference>
<comment type="subcellular location">
    <subcellularLocation>
        <location evidence="2">Cell membrane</location>
        <topology evidence="2">Multi-pass membrane protein</topology>
    </subcellularLocation>
</comment>
<dbReference type="Pfam" id="PF02518">
    <property type="entry name" value="HATPase_c"/>
    <property type="match status" value="1"/>
</dbReference>
<evidence type="ECO:0000256" key="13">
    <source>
        <dbReference type="ARBA" id="ARBA00023136"/>
    </source>
</evidence>
<evidence type="ECO:0000256" key="1">
    <source>
        <dbReference type="ARBA" id="ARBA00000085"/>
    </source>
</evidence>
<dbReference type="SMART" id="SM00091">
    <property type="entry name" value="PAS"/>
    <property type="match status" value="1"/>
</dbReference>
<dbReference type="GO" id="GO:0005524">
    <property type="term" value="F:ATP binding"/>
    <property type="evidence" value="ECO:0007669"/>
    <property type="project" value="UniProtKB-KW"/>
</dbReference>
<keyword evidence="11 14" id="KW-1133">Transmembrane helix</keyword>
<keyword evidence="5" id="KW-0597">Phosphoprotein</keyword>
<dbReference type="SUPFAM" id="SSF55890">
    <property type="entry name" value="Sporulation response regulatory protein Spo0B"/>
    <property type="match status" value="1"/>
</dbReference>
<dbReference type="InterPro" id="IPR035965">
    <property type="entry name" value="PAS-like_dom_sf"/>
</dbReference>
<dbReference type="InterPro" id="IPR016120">
    <property type="entry name" value="Sig_transdc_His_kin_SpoOB"/>
</dbReference>
<dbReference type="SUPFAM" id="SSF55874">
    <property type="entry name" value="ATPase domain of HSP90 chaperone/DNA topoisomerase II/histidine kinase"/>
    <property type="match status" value="1"/>
</dbReference>
<keyword evidence="17" id="KW-1185">Reference proteome</keyword>
<comment type="caution">
    <text evidence="16">The sequence shown here is derived from an EMBL/GenBank/DDBJ whole genome shotgun (WGS) entry which is preliminary data.</text>
</comment>
<dbReference type="InterPro" id="IPR000014">
    <property type="entry name" value="PAS"/>
</dbReference>
<evidence type="ECO:0000256" key="12">
    <source>
        <dbReference type="ARBA" id="ARBA00023012"/>
    </source>
</evidence>
<protein>
    <recommendedName>
        <fullName evidence="3">histidine kinase</fullName>
        <ecNumber evidence="3">2.7.13.3</ecNumber>
    </recommendedName>
</protein>